<dbReference type="RefSeq" id="WP_118309024.1">
    <property type="nucleotide sequence ID" value="NZ_QRHW01000002.1"/>
</dbReference>
<protein>
    <submittedName>
        <fullName evidence="5">Restriction endonuclease subunit S</fullName>
    </submittedName>
</protein>
<dbReference type="InterPro" id="IPR000055">
    <property type="entry name" value="Restrct_endonuc_typeI_TRD"/>
</dbReference>
<evidence type="ECO:0000313" key="5">
    <source>
        <dbReference type="EMBL" id="RHG10948.1"/>
    </source>
</evidence>
<evidence type="ECO:0000313" key="6">
    <source>
        <dbReference type="Proteomes" id="UP000284112"/>
    </source>
</evidence>
<dbReference type="EMBL" id="QRHW01000002">
    <property type="protein sequence ID" value="RHG10948.1"/>
    <property type="molecule type" value="Genomic_DNA"/>
</dbReference>
<dbReference type="Gene3D" id="3.90.220.20">
    <property type="entry name" value="DNA methylase specificity domains"/>
    <property type="match status" value="1"/>
</dbReference>
<dbReference type="PANTHER" id="PTHR30408:SF13">
    <property type="entry name" value="TYPE I RESTRICTION ENZYME HINDI SPECIFICITY SUBUNIT"/>
    <property type="match status" value="1"/>
</dbReference>
<evidence type="ECO:0000259" key="4">
    <source>
        <dbReference type="Pfam" id="PF01420"/>
    </source>
</evidence>
<reference evidence="5 6" key="1">
    <citation type="submission" date="2018-08" db="EMBL/GenBank/DDBJ databases">
        <title>A genome reference for cultivated species of the human gut microbiota.</title>
        <authorList>
            <person name="Zou Y."/>
            <person name="Xue W."/>
            <person name="Luo G."/>
        </authorList>
    </citation>
    <scope>NUCLEOTIDE SEQUENCE [LARGE SCALE GENOMIC DNA]</scope>
    <source>
        <strain evidence="5 6">AM23-13</strain>
    </source>
</reference>
<keyword evidence="2" id="KW-0680">Restriction system</keyword>
<gene>
    <name evidence="5" type="ORF">DW641_01610</name>
</gene>
<sequence>MAYDIYMHTFFSKKPNAKLKDILTEAEKSAIQVGEAKTSNGEYPFFTSGATILKWNEPFVDGRNCFLNTGGNADVKFYVGKAAYSTDTWSISAKSEMSDYLYLMLFSIKPELDQKFFQGTGLKHLQKPLLKDRPIYIPEKMELEGFNRQVMPMFDIISENTRENQQLTSLRDWLLPMLMNGQATISD</sequence>
<evidence type="ECO:0000256" key="2">
    <source>
        <dbReference type="ARBA" id="ARBA00022747"/>
    </source>
</evidence>
<keyword evidence="5" id="KW-0255">Endonuclease</keyword>
<evidence type="ECO:0000256" key="3">
    <source>
        <dbReference type="ARBA" id="ARBA00023125"/>
    </source>
</evidence>
<keyword evidence="5" id="KW-0378">Hydrolase</keyword>
<dbReference type="Proteomes" id="UP000284112">
    <property type="component" value="Unassembled WGS sequence"/>
</dbReference>
<keyword evidence="5" id="KW-0540">Nuclease</keyword>
<dbReference type="PANTHER" id="PTHR30408">
    <property type="entry name" value="TYPE-1 RESTRICTION ENZYME ECOKI SPECIFICITY PROTEIN"/>
    <property type="match status" value="1"/>
</dbReference>
<dbReference type="InterPro" id="IPR044946">
    <property type="entry name" value="Restrct_endonuc_typeI_TRD_sf"/>
</dbReference>
<dbReference type="GO" id="GO:0003677">
    <property type="term" value="F:DNA binding"/>
    <property type="evidence" value="ECO:0007669"/>
    <property type="project" value="UniProtKB-KW"/>
</dbReference>
<comment type="similarity">
    <text evidence="1">Belongs to the type-I restriction system S methylase family.</text>
</comment>
<comment type="caution">
    <text evidence="5">The sequence shown here is derived from an EMBL/GenBank/DDBJ whole genome shotgun (WGS) entry which is preliminary data.</text>
</comment>
<dbReference type="Pfam" id="PF01420">
    <property type="entry name" value="Methylase_S"/>
    <property type="match status" value="1"/>
</dbReference>
<proteinExistence type="inferred from homology"/>
<evidence type="ECO:0000256" key="1">
    <source>
        <dbReference type="ARBA" id="ARBA00010923"/>
    </source>
</evidence>
<dbReference type="GO" id="GO:0004519">
    <property type="term" value="F:endonuclease activity"/>
    <property type="evidence" value="ECO:0007669"/>
    <property type="project" value="UniProtKB-KW"/>
</dbReference>
<keyword evidence="3" id="KW-0238">DNA-binding</keyword>
<dbReference type="GO" id="GO:0009307">
    <property type="term" value="P:DNA restriction-modification system"/>
    <property type="evidence" value="ECO:0007669"/>
    <property type="project" value="UniProtKB-KW"/>
</dbReference>
<accession>A0A414S544</accession>
<name>A0A414S544_9FIRM</name>
<dbReference type="SUPFAM" id="SSF116734">
    <property type="entry name" value="DNA methylase specificity domain"/>
    <property type="match status" value="1"/>
</dbReference>
<dbReference type="InterPro" id="IPR052021">
    <property type="entry name" value="Type-I_RS_S_subunit"/>
</dbReference>
<feature type="domain" description="Type I restriction modification DNA specificity" evidence="4">
    <location>
        <begin position="18"/>
        <end position="142"/>
    </location>
</feature>
<dbReference type="AlphaFoldDB" id="A0A414S544"/>
<organism evidence="5 6">
    <name type="scientific">Dorea longicatena</name>
    <dbReference type="NCBI Taxonomy" id="88431"/>
    <lineage>
        <taxon>Bacteria</taxon>
        <taxon>Bacillati</taxon>
        <taxon>Bacillota</taxon>
        <taxon>Clostridia</taxon>
        <taxon>Lachnospirales</taxon>
        <taxon>Lachnospiraceae</taxon>
        <taxon>Dorea</taxon>
    </lineage>
</organism>